<keyword evidence="2" id="KW-1185">Reference proteome</keyword>
<reference evidence="1 2" key="1">
    <citation type="submission" date="2023-08" db="EMBL/GenBank/DDBJ databases">
        <title>Black Yeasts Isolated from many extreme environments.</title>
        <authorList>
            <person name="Coleine C."/>
            <person name="Stajich J.E."/>
            <person name="Selbmann L."/>
        </authorList>
    </citation>
    <scope>NUCLEOTIDE SEQUENCE [LARGE SCALE GENOMIC DNA]</scope>
    <source>
        <strain evidence="1 2">CCFEE 536</strain>
    </source>
</reference>
<evidence type="ECO:0008006" key="3">
    <source>
        <dbReference type="Google" id="ProtNLM"/>
    </source>
</evidence>
<comment type="caution">
    <text evidence="1">The sequence shown here is derived from an EMBL/GenBank/DDBJ whole genome shotgun (WGS) entry which is preliminary data.</text>
</comment>
<proteinExistence type="predicted"/>
<protein>
    <recommendedName>
        <fullName evidence="3">Transcription factor domain-containing protein</fullName>
    </recommendedName>
</protein>
<name>A0ABR0LYA3_9PEZI</name>
<dbReference type="EMBL" id="JAVRRA010008524">
    <property type="protein sequence ID" value="KAK5256457.1"/>
    <property type="molecule type" value="Genomic_DNA"/>
</dbReference>
<organism evidence="1 2">
    <name type="scientific">Cryomyces antarcticus</name>
    <dbReference type="NCBI Taxonomy" id="329879"/>
    <lineage>
        <taxon>Eukaryota</taxon>
        <taxon>Fungi</taxon>
        <taxon>Dikarya</taxon>
        <taxon>Ascomycota</taxon>
        <taxon>Pezizomycotina</taxon>
        <taxon>Dothideomycetes</taxon>
        <taxon>Dothideomycetes incertae sedis</taxon>
        <taxon>Cryomyces</taxon>
    </lineage>
</organism>
<evidence type="ECO:0000313" key="1">
    <source>
        <dbReference type="EMBL" id="KAK5256457.1"/>
    </source>
</evidence>
<accession>A0ABR0LYA3</accession>
<evidence type="ECO:0000313" key="2">
    <source>
        <dbReference type="Proteomes" id="UP001357485"/>
    </source>
</evidence>
<gene>
    <name evidence="1" type="ORF">LTR16_003226</name>
</gene>
<dbReference type="Proteomes" id="UP001357485">
    <property type="component" value="Unassembled WGS sequence"/>
</dbReference>
<sequence>MQMLEHQATLHHEARPGGRLSSVKWFISSLTRHDFLLAAMIICLDLYQSAEAERTGRKSGVSSDFYLPSEDRKRSMFQALEHCISIWQGLSDQSFEAYKACTILKVMLEKIKAHQALQPQPQRHNPSGFGVFPNGNVSDMDANVPPEHSAAMTLGMLSSGGLTPNAGGMFQSPERGYPAGMAGLLNEMPVSAERSGLSPVYEQAGGASPFSQLFGMNGFQATDTSGAGIDWDAWDSYVQGTSVDPNYLMWPMHMDQQFDPSQPLQPPYGSGFMARLRSWASTRRRLVTVSR</sequence>